<feature type="domain" description="ABC transporter" evidence="10">
    <location>
        <begin position="502"/>
        <end position="729"/>
    </location>
</feature>
<dbReference type="InterPro" id="IPR027417">
    <property type="entry name" value="P-loop_NTPase"/>
</dbReference>
<dbReference type="PROSITE" id="PS50893">
    <property type="entry name" value="ABC_TRANSPORTER_2"/>
    <property type="match status" value="2"/>
</dbReference>
<feature type="domain" description="ABC transmembrane type-1" evidence="11">
    <location>
        <begin position="779"/>
        <end position="1025"/>
    </location>
</feature>
<feature type="transmembrane region" description="Helical" evidence="9">
    <location>
        <begin position="1004"/>
        <end position="1026"/>
    </location>
</feature>
<feature type="domain" description="ABC transporter" evidence="10">
    <location>
        <begin position="1096"/>
        <end position="1354"/>
    </location>
</feature>
<feature type="transmembrane region" description="Helical" evidence="9">
    <location>
        <begin position="891"/>
        <end position="912"/>
    </location>
</feature>
<keyword evidence="13" id="KW-1185">Reference proteome</keyword>
<feature type="region of interest" description="Disordered" evidence="8">
    <location>
        <begin position="713"/>
        <end position="739"/>
    </location>
</feature>
<dbReference type="InterPro" id="IPR017871">
    <property type="entry name" value="ABC_transporter-like_CS"/>
</dbReference>
<dbReference type="Gene3D" id="1.20.1560.10">
    <property type="entry name" value="ABC transporter type 1, transmembrane domain"/>
    <property type="match status" value="2"/>
</dbReference>
<dbReference type="InterPro" id="IPR003439">
    <property type="entry name" value="ABC_transporter-like_ATP-bd"/>
</dbReference>
<dbReference type="CDD" id="cd03250">
    <property type="entry name" value="ABCC_MRP_domain1"/>
    <property type="match status" value="1"/>
</dbReference>
<dbReference type="Proteomes" id="UP001281761">
    <property type="component" value="Unassembled WGS sequence"/>
</dbReference>
<proteinExistence type="predicted"/>
<dbReference type="Pfam" id="PF00005">
    <property type="entry name" value="ABC_tran"/>
    <property type="match status" value="2"/>
</dbReference>
<sequence length="1361" mass="153424">MEDVKSVDVDDTNQKPHGSPFSSSINADSVVNVNQAFTLEPVEQSAAPIEFVRPKNSETSNFILCNMFYVFFFRFVCRCSPLKDEDIWDVSQSDSSQKNYERVHACWEKRYSRYLDERIEYERQKAANPSAKVKAPSKPGFGYIIFIILGNWRLIIGLILLLGHTMTHLLQPAMEDQLVNALADKKDDPTVRFPWLAGIIMMLSPFIHSSPDIWGKHVLFHFSTKVRAALTTLVFEKTLKLNLASQAGAESGSLLSLLATDSRNIAEQLPDCFHLLWIPVQFFAPFVIIIQRWGWTSIVAFLVLIVMLPMQITLTVALGHALNKFLHWNDQRNQVTEEIITGIRVIKFTGMEEVFHRRIDRIRSNQLKAIFQFSLMTQFLGAFMRILPLMVNGVTMTVYIFWKNVPQYDFKRKVIANLGYLTQMTEPFDEVAELIQSTSLIYIGQRRIRNFMLVRDHQGIQKAAPKNPENAIEITNATLRWSASVVTDMELEDAPPAKAVTEKTPLLSKADKDGSNLPNTSFELTNVNVSMKKGSLTMVVGHVGSGKSSFGSAILGDMDCVEGEVRMEGRPAYCSQAAWIINDTIRGNITFGLPFDEERYRRVVKACALEHDFADLAAGDETAIGERGVNLSGGQKARIQLARAVYSQREVYILDDPLSAVDTHVGKHLMEQCIKGLLKGKTIVLMTNQTHHKKEADQIVVIDKGTATVTQSHDLTDKDNMDYNPPAEPAPAPSPTPIPAQVGTTAALTSKKLIVEEEYMTKGVPWRLYVDYFRALLPLGLLLLLLCLLVFSILLSTFCEYWMGVIGSPSQFELIPFYLKIGGYLLVPIVIFIFLFFRALLSSYAIYRSGKRIHDGMLQRVLHAPISFFDTTPMGRIVNRFTGDMTQIDQMLLTVLMQVLDYWLSLIGNIVVVAVDDVLFLTFAIPILLFFVILLVFYARASRNLLRLESISRSRVLSLYGETCTGTGTTTIRSFEQQDNWTRKFYQMNDDWSIRFMLYQEGKLWSSFYACWIATLYMTGVIAFGWNTMEPEKLGVAINTAMSFSHYGQSLVRQNVDLESRMTSFERVQFYANKIPQETKQDTVAVAPTWPPRGDITFEDVSFRYRSGLDKVLKNVSFKIRGGEKIGICGRTGAGKTSLLYVLFRLVELDPALMSDEMDVTTGLPRHVSQDDLNEGRIVIDDVDISKVELSRLRRSIGIIPQDPTLFTGSIRSNIDLEGTASDEDIWRVLQIVEMEETVRSMGKGLDSDVVDGGRNLSAGQRQLLCFGRAVLNRCRIVVLDEATANVDGETDQKIQKTIREQFKEMTVLVIAHRLNTIMDSDRILVIGAGKVLEFDSPVNLTSNPNSELNKLINKMGQAEE</sequence>
<organism evidence="12 13">
    <name type="scientific">Blattamonas nauphoetae</name>
    <dbReference type="NCBI Taxonomy" id="2049346"/>
    <lineage>
        <taxon>Eukaryota</taxon>
        <taxon>Metamonada</taxon>
        <taxon>Preaxostyla</taxon>
        <taxon>Oxymonadida</taxon>
        <taxon>Blattamonas</taxon>
    </lineage>
</organism>
<evidence type="ECO:0000256" key="1">
    <source>
        <dbReference type="ARBA" id="ARBA00004141"/>
    </source>
</evidence>
<feature type="region of interest" description="Disordered" evidence="8">
    <location>
        <begin position="1"/>
        <end position="23"/>
    </location>
</feature>
<feature type="transmembrane region" description="Helical" evidence="9">
    <location>
        <begin position="382"/>
        <end position="402"/>
    </location>
</feature>
<keyword evidence="6 9" id="KW-1133">Transmembrane helix</keyword>
<dbReference type="CDD" id="cd18580">
    <property type="entry name" value="ABC_6TM_ABCC_D2"/>
    <property type="match status" value="1"/>
</dbReference>
<evidence type="ECO:0000313" key="12">
    <source>
        <dbReference type="EMBL" id="KAK2956863.1"/>
    </source>
</evidence>
<evidence type="ECO:0000256" key="7">
    <source>
        <dbReference type="ARBA" id="ARBA00023136"/>
    </source>
</evidence>
<feature type="domain" description="ABC transmembrane type-1" evidence="11">
    <location>
        <begin position="155"/>
        <end position="402"/>
    </location>
</feature>
<protein>
    <submittedName>
        <fullName evidence="12">Multidrug resistance-associated protein</fullName>
    </submittedName>
</protein>
<gene>
    <name evidence="12" type="ORF">BLNAU_8140</name>
</gene>
<comment type="caution">
    <text evidence="12">The sequence shown here is derived from an EMBL/GenBank/DDBJ whole genome shotgun (WGS) entry which is preliminary data.</text>
</comment>
<keyword evidence="3 9" id="KW-0812">Transmembrane</keyword>
<feature type="transmembrane region" description="Helical" evidence="9">
    <location>
        <begin position="823"/>
        <end position="847"/>
    </location>
</feature>
<evidence type="ECO:0000256" key="5">
    <source>
        <dbReference type="ARBA" id="ARBA00022840"/>
    </source>
</evidence>
<evidence type="ECO:0000256" key="4">
    <source>
        <dbReference type="ARBA" id="ARBA00022741"/>
    </source>
</evidence>
<evidence type="ECO:0000256" key="9">
    <source>
        <dbReference type="SAM" id="Phobius"/>
    </source>
</evidence>
<dbReference type="InterPro" id="IPR050173">
    <property type="entry name" value="ABC_transporter_C-like"/>
</dbReference>
<dbReference type="PROSITE" id="PS50929">
    <property type="entry name" value="ABC_TM1F"/>
    <property type="match status" value="2"/>
</dbReference>
<feature type="compositionally biased region" description="Pro residues" evidence="8">
    <location>
        <begin position="726"/>
        <end position="738"/>
    </location>
</feature>
<keyword evidence="5" id="KW-0067">ATP-binding</keyword>
<dbReference type="SUPFAM" id="SSF90123">
    <property type="entry name" value="ABC transporter transmembrane region"/>
    <property type="match status" value="2"/>
</dbReference>
<reference evidence="12 13" key="1">
    <citation type="journal article" date="2022" name="bioRxiv">
        <title>Genomics of Preaxostyla Flagellates Illuminates Evolutionary Transitions and the Path Towards Mitochondrial Loss.</title>
        <authorList>
            <person name="Novak L.V.F."/>
            <person name="Treitli S.C."/>
            <person name="Pyrih J."/>
            <person name="Halakuc P."/>
            <person name="Pipaliya S.V."/>
            <person name="Vacek V."/>
            <person name="Brzon O."/>
            <person name="Soukal P."/>
            <person name="Eme L."/>
            <person name="Dacks J.B."/>
            <person name="Karnkowska A."/>
            <person name="Elias M."/>
            <person name="Hampl V."/>
        </authorList>
    </citation>
    <scope>NUCLEOTIDE SEQUENCE [LARGE SCALE GENOMIC DNA]</scope>
    <source>
        <strain evidence="12">NAU3</strain>
        <tissue evidence="12">Gut</tissue>
    </source>
</reference>
<dbReference type="Pfam" id="PF00664">
    <property type="entry name" value="ABC_membrane"/>
    <property type="match status" value="2"/>
</dbReference>
<dbReference type="InterPro" id="IPR036640">
    <property type="entry name" value="ABC1_TM_sf"/>
</dbReference>
<feature type="transmembrane region" description="Helical" evidence="9">
    <location>
        <begin position="298"/>
        <end position="322"/>
    </location>
</feature>
<keyword evidence="4" id="KW-0547">Nucleotide-binding</keyword>
<evidence type="ECO:0000259" key="10">
    <source>
        <dbReference type="PROSITE" id="PS50893"/>
    </source>
</evidence>
<evidence type="ECO:0000256" key="6">
    <source>
        <dbReference type="ARBA" id="ARBA00022989"/>
    </source>
</evidence>
<feature type="transmembrane region" description="Helical" evidence="9">
    <location>
        <begin position="776"/>
        <end position="803"/>
    </location>
</feature>
<dbReference type="Gene3D" id="3.40.50.300">
    <property type="entry name" value="P-loop containing nucleotide triphosphate hydrolases"/>
    <property type="match status" value="2"/>
</dbReference>
<keyword evidence="7 9" id="KW-0472">Membrane</keyword>
<dbReference type="CDD" id="cd03244">
    <property type="entry name" value="ABCC_MRP_domain2"/>
    <property type="match status" value="1"/>
</dbReference>
<dbReference type="InterPro" id="IPR003593">
    <property type="entry name" value="AAA+_ATPase"/>
</dbReference>
<dbReference type="SMART" id="SM00382">
    <property type="entry name" value="AAA"/>
    <property type="match status" value="2"/>
</dbReference>
<dbReference type="PANTHER" id="PTHR24223">
    <property type="entry name" value="ATP-BINDING CASSETTE SUB-FAMILY C"/>
    <property type="match status" value="1"/>
</dbReference>
<dbReference type="EMBL" id="JARBJD010000051">
    <property type="protein sequence ID" value="KAK2956863.1"/>
    <property type="molecule type" value="Genomic_DNA"/>
</dbReference>
<name>A0ABQ9XZG5_9EUKA</name>
<dbReference type="InterPro" id="IPR044726">
    <property type="entry name" value="ABCC_6TM_D2"/>
</dbReference>
<evidence type="ECO:0000256" key="3">
    <source>
        <dbReference type="ARBA" id="ARBA00022692"/>
    </source>
</evidence>
<dbReference type="PROSITE" id="PS00211">
    <property type="entry name" value="ABC_TRANSPORTER_1"/>
    <property type="match status" value="2"/>
</dbReference>
<dbReference type="InterPro" id="IPR011527">
    <property type="entry name" value="ABC1_TM_dom"/>
</dbReference>
<evidence type="ECO:0000256" key="2">
    <source>
        <dbReference type="ARBA" id="ARBA00022448"/>
    </source>
</evidence>
<dbReference type="SUPFAM" id="SSF52540">
    <property type="entry name" value="P-loop containing nucleoside triphosphate hydrolases"/>
    <property type="match status" value="2"/>
</dbReference>
<evidence type="ECO:0000259" key="11">
    <source>
        <dbReference type="PROSITE" id="PS50929"/>
    </source>
</evidence>
<feature type="transmembrane region" description="Helical" evidence="9">
    <location>
        <begin position="273"/>
        <end position="291"/>
    </location>
</feature>
<evidence type="ECO:0000256" key="8">
    <source>
        <dbReference type="SAM" id="MobiDB-lite"/>
    </source>
</evidence>
<accession>A0ABQ9XZG5</accession>
<comment type="subcellular location">
    <subcellularLocation>
        <location evidence="1">Membrane</location>
        <topology evidence="1">Multi-pass membrane protein</topology>
    </subcellularLocation>
</comment>
<feature type="transmembrane region" description="Helical" evidence="9">
    <location>
        <begin position="141"/>
        <end position="162"/>
    </location>
</feature>
<evidence type="ECO:0000313" key="13">
    <source>
        <dbReference type="Proteomes" id="UP001281761"/>
    </source>
</evidence>
<keyword evidence="2" id="KW-0813">Transport</keyword>
<feature type="transmembrane region" description="Helical" evidence="9">
    <location>
        <begin position="918"/>
        <end position="939"/>
    </location>
</feature>
<feature type="compositionally biased region" description="Basic and acidic residues" evidence="8">
    <location>
        <begin position="1"/>
        <end position="14"/>
    </location>
</feature>